<keyword evidence="4" id="KW-1185">Reference proteome</keyword>
<dbReference type="EMBL" id="JAUHTB010000059">
    <property type="protein sequence ID" value="MDN4507872.1"/>
    <property type="molecule type" value="Genomic_DNA"/>
</dbReference>
<gene>
    <name evidence="3" type="ORF">QYF62_17770</name>
</gene>
<dbReference type="InterPro" id="IPR002559">
    <property type="entry name" value="Transposase_11"/>
</dbReference>
<dbReference type="InterPro" id="IPR047654">
    <property type="entry name" value="IS1634_transpos"/>
</dbReference>
<evidence type="ECO:0000259" key="2">
    <source>
        <dbReference type="Pfam" id="PF01609"/>
    </source>
</evidence>
<protein>
    <submittedName>
        <fullName evidence="3">IS1634 family transposase</fullName>
    </submittedName>
</protein>
<dbReference type="SUPFAM" id="SSF53098">
    <property type="entry name" value="Ribonuclease H-like"/>
    <property type="match status" value="1"/>
</dbReference>
<evidence type="ECO:0000313" key="3">
    <source>
        <dbReference type="EMBL" id="MDN4507872.1"/>
    </source>
</evidence>
<evidence type="ECO:0000256" key="1">
    <source>
        <dbReference type="SAM" id="MobiDB-lite"/>
    </source>
</evidence>
<evidence type="ECO:0000313" key="4">
    <source>
        <dbReference type="Proteomes" id="UP001172702"/>
    </source>
</evidence>
<dbReference type="InterPro" id="IPR012337">
    <property type="entry name" value="RNaseH-like_sf"/>
</dbReference>
<proteinExistence type="predicted"/>
<feature type="compositionally biased region" description="Polar residues" evidence="1">
    <location>
        <begin position="541"/>
        <end position="552"/>
    </location>
</feature>
<reference evidence="3 4" key="1">
    <citation type="submission" date="2023-07" db="EMBL/GenBank/DDBJ databases">
        <title>Strategy for survival of the halotoleranting strain Dietzia MX2 from the Yakshinskoe mineral salts deposit.</title>
        <authorList>
            <person name="Kharitonova M.A."/>
            <person name="Kupriyanova-Ashina F.G."/>
            <person name="Shakirov T.R."/>
            <person name="Vafina M.S."/>
            <person name="Ilinskaya O.N."/>
        </authorList>
    </citation>
    <scope>NUCLEOTIDE SEQUENCE [LARGE SCALE GENOMIC DNA]</scope>
    <source>
        <strain evidence="3 4">MX2</strain>
    </source>
</reference>
<feature type="domain" description="Transposase IS4-like" evidence="2">
    <location>
        <begin position="252"/>
        <end position="508"/>
    </location>
</feature>
<dbReference type="Pfam" id="PF01609">
    <property type="entry name" value="DDE_Tnp_1"/>
    <property type="match status" value="1"/>
</dbReference>
<accession>A0ABT8H6L4</accession>
<dbReference type="Proteomes" id="UP001172702">
    <property type="component" value="Unassembled WGS sequence"/>
</dbReference>
<feature type="region of interest" description="Disordered" evidence="1">
    <location>
        <begin position="205"/>
        <end position="225"/>
    </location>
</feature>
<comment type="caution">
    <text evidence="3">The sequence shown here is derived from an EMBL/GenBank/DDBJ whole genome shotgun (WGS) entry which is preliminary data.</text>
</comment>
<name>A0ABT8H6L4_9ACTN</name>
<organism evidence="3 4">
    <name type="scientific">Dietzia maris</name>
    <dbReference type="NCBI Taxonomy" id="37915"/>
    <lineage>
        <taxon>Bacteria</taxon>
        <taxon>Bacillati</taxon>
        <taxon>Actinomycetota</taxon>
        <taxon>Actinomycetes</taxon>
        <taxon>Mycobacteriales</taxon>
        <taxon>Dietziaceae</taxon>
        <taxon>Dietzia</taxon>
    </lineage>
</organism>
<dbReference type="PANTHER" id="PTHR34614:SF2">
    <property type="entry name" value="TRANSPOSASE IS4-LIKE DOMAIN-CONTAINING PROTEIN"/>
    <property type="match status" value="1"/>
</dbReference>
<dbReference type="RefSeq" id="WP_283468872.1">
    <property type="nucleotide sequence ID" value="NZ_JAUHTB010000059.1"/>
</dbReference>
<sequence length="560" mass="62589">MYLRQTKRTNRDGSTVSYLQLAHNERHPDTGVPRAKVIHNFGRAEQVDRKGLERLVSSISRFLTPEQATAAVAGGDVEILDSRRLGGAWTLDQMWQRLGIGAAIRRAADGRRLDGQFTERVLFALVAQRALEPGSKLAATGWVGERVAIDGLAELGEDHAYRAMDFLLEVLEEIAAEIFDSVANLLNLDLDIVFVDTTSTYFETDHPDELPELQDDNPGDEDANPVESGARAFGHSKDFRTDLPQVVIAMAVTRDGIPVRCWTFPGDTGDSQIIRTIKDDLDDWNLRRMVWVADRGFASQANRSYLTRGGGHYIHAEKLRHTNREATAALARPGRYRTVAGNLRVKEVRVAPGGQGDGDGGARAVRFVICHNPDQADRDQAVRANLMDHLAGLIDGSDAWTPAKRSEFVGSLKNKPGLRRYLRRTATGLLRIDRAAAKREAQLDGKWLLRTSDTTLTAEDLAAAYKQLLAVEAGWRDMKSSLGLRPVFHRREDRIRAHVQLCWLALLLIRVAETTTGQTWRTLRHELDRLHLVTLATSEGTVRQRSQPTEAQKQIWRDLE</sequence>
<dbReference type="NCBIfam" id="NF033559">
    <property type="entry name" value="transpos_IS1634"/>
    <property type="match status" value="1"/>
</dbReference>
<dbReference type="PANTHER" id="PTHR34614">
    <property type="match status" value="1"/>
</dbReference>
<feature type="compositionally biased region" description="Acidic residues" evidence="1">
    <location>
        <begin position="210"/>
        <end position="224"/>
    </location>
</feature>
<feature type="region of interest" description="Disordered" evidence="1">
    <location>
        <begin position="541"/>
        <end position="560"/>
    </location>
</feature>
<feature type="non-terminal residue" evidence="3">
    <location>
        <position position="560"/>
    </location>
</feature>